<dbReference type="EMBL" id="MU853335">
    <property type="protein sequence ID" value="KAK4115141.1"/>
    <property type="molecule type" value="Genomic_DNA"/>
</dbReference>
<proteinExistence type="predicted"/>
<evidence type="ECO:0000313" key="3">
    <source>
        <dbReference type="EMBL" id="KAK4115141.1"/>
    </source>
</evidence>
<feature type="region of interest" description="Disordered" evidence="1">
    <location>
        <begin position="1"/>
        <end position="22"/>
    </location>
</feature>
<accession>A0AAN6TJ97</accession>
<evidence type="ECO:0000313" key="4">
    <source>
        <dbReference type="Proteomes" id="UP001302812"/>
    </source>
</evidence>
<keyword evidence="2" id="KW-1133">Transmembrane helix</keyword>
<keyword evidence="4" id="KW-1185">Reference proteome</keyword>
<comment type="caution">
    <text evidence="3">The sequence shown here is derived from an EMBL/GenBank/DDBJ whole genome shotgun (WGS) entry which is preliminary data.</text>
</comment>
<keyword evidence="2" id="KW-0472">Membrane</keyword>
<name>A0AAN6TJ97_9PEZI</name>
<dbReference type="Proteomes" id="UP001302812">
    <property type="component" value="Unassembled WGS sequence"/>
</dbReference>
<protein>
    <submittedName>
        <fullName evidence="3">Uncharacterized protein</fullName>
    </submittedName>
</protein>
<dbReference type="AlphaFoldDB" id="A0AAN6TJ97"/>
<feature type="transmembrane region" description="Helical" evidence="2">
    <location>
        <begin position="191"/>
        <end position="213"/>
    </location>
</feature>
<sequence>MADPGNGTAPTNNSNTNEAQHQRIRVVVKRRGRFLLLNFQNDAMQSGDQVMRTIRHECSYALVPGRASWLPASLFRRHVVYIGTISILSPPDDRESGNGLREVAISQLEYSAALTLAFSRPDILRDAGPFAQRYPDTIEVDPPNPEQSLMKAVVVVLRINKSIVFFLVGLALLAATAVSLGVGITLSSLEIGLTCFTVVSAALSLIIAVLHWATK</sequence>
<feature type="compositionally biased region" description="Polar residues" evidence="1">
    <location>
        <begin position="8"/>
        <end position="19"/>
    </location>
</feature>
<dbReference type="GeneID" id="89938720"/>
<evidence type="ECO:0000256" key="1">
    <source>
        <dbReference type="SAM" id="MobiDB-lite"/>
    </source>
</evidence>
<gene>
    <name evidence="3" type="ORF">N656DRAFT_776228</name>
</gene>
<reference evidence="3" key="2">
    <citation type="submission" date="2023-05" db="EMBL/GenBank/DDBJ databases">
        <authorList>
            <consortium name="Lawrence Berkeley National Laboratory"/>
            <person name="Steindorff A."/>
            <person name="Hensen N."/>
            <person name="Bonometti L."/>
            <person name="Westerberg I."/>
            <person name="Brannstrom I.O."/>
            <person name="Guillou S."/>
            <person name="Cros-Aarteil S."/>
            <person name="Calhoun S."/>
            <person name="Haridas S."/>
            <person name="Kuo A."/>
            <person name="Mondo S."/>
            <person name="Pangilinan J."/>
            <person name="Riley R."/>
            <person name="Labutti K."/>
            <person name="Andreopoulos B."/>
            <person name="Lipzen A."/>
            <person name="Chen C."/>
            <person name="Yanf M."/>
            <person name="Daum C."/>
            <person name="Ng V."/>
            <person name="Clum A."/>
            <person name="Ohm R."/>
            <person name="Martin F."/>
            <person name="Silar P."/>
            <person name="Natvig D."/>
            <person name="Lalanne C."/>
            <person name="Gautier V."/>
            <person name="Ament-Velasquez S.L."/>
            <person name="Kruys A."/>
            <person name="Hutchinson M.I."/>
            <person name="Powell A.J."/>
            <person name="Barry K."/>
            <person name="Miller A.N."/>
            <person name="Grigoriev I.V."/>
            <person name="Debuchy R."/>
            <person name="Gladieux P."/>
            <person name="Thoren M.H."/>
            <person name="Johannesson H."/>
        </authorList>
    </citation>
    <scope>NUCLEOTIDE SEQUENCE</scope>
    <source>
        <strain evidence="3">CBS 508.74</strain>
    </source>
</reference>
<keyword evidence="2" id="KW-0812">Transmembrane</keyword>
<reference evidence="3" key="1">
    <citation type="journal article" date="2023" name="Mol. Phylogenet. Evol.">
        <title>Genome-scale phylogeny and comparative genomics of the fungal order Sordariales.</title>
        <authorList>
            <person name="Hensen N."/>
            <person name="Bonometti L."/>
            <person name="Westerberg I."/>
            <person name="Brannstrom I.O."/>
            <person name="Guillou S."/>
            <person name="Cros-Aarteil S."/>
            <person name="Calhoun S."/>
            <person name="Haridas S."/>
            <person name="Kuo A."/>
            <person name="Mondo S."/>
            <person name="Pangilinan J."/>
            <person name="Riley R."/>
            <person name="LaButti K."/>
            <person name="Andreopoulos B."/>
            <person name="Lipzen A."/>
            <person name="Chen C."/>
            <person name="Yan M."/>
            <person name="Daum C."/>
            <person name="Ng V."/>
            <person name="Clum A."/>
            <person name="Steindorff A."/>
            <person name="Ohm R.A."/>
            <person name="Martin F."/>
            <person name="Silar P."/>
            <person name="Natvig D.O."/>
            <person name="Lalanne C."/>
            <person name="Gautier V."/>
            <person name="Ament-Velasquez S.L."/>
            <person name="Kruys A."/>
            <person name="Hutchinson M.I."/>
            <person name="Powell A.J."/>
            <person name="Barry K."/>
            <person name="Miller A.N."/>
            <person name="Grigoriev I.V."/>
            <person name="Debuchy R."/>
            <person name="Gladieux P."/>
            <person name="Hiltunen Thoren M."/>
            <person name="Johannesson H."/>
        </authorList>
    </citation>
    <scope>NUCLEOTIDE SEQUENCE</scope>
    <source>
        <strain evidence="3">CBS 508.74</strain>
    </source>
</reference>
<evidence type="ECO:0000256" key="2">
    <source>
        <dbReference type="SAM" id="Phobius"/>
    </source>
</evidence>
<dbReference type="RefSeq" id="XP_064672711.1">
    <property type="nucleotide sequence ID" value="XM_064814595.1"/>
</dbReference>
<organism evidence="3 4">
    <name type="scientific">Canariomyces notabilis</name>
    <dbReference type="NCBI Taxonomy" id="2074819"/>
    <lineage>
        <taxon>Eukaryota</taxon>
        <taxon>Fungi</taxon>
        <taxon>Dikarya</taxon>
        <taxon>Ascomycota</taxon>
        <taxon>Pezizomycotina</taxon>
        <taxon>Sordariomycetes</taxon>
        <taxon>Sordariomycetidae</taxon>
        <taxon>Sordariales</taxon>
        <taxon>Chaetomiaceae</taxon>
        <taxon>Canariomyces</taxon>
    </lineage>
</organism>
<feature type="transmembrane region" description="Helical" evidence="2">
    <location>
        <begin position="163"/>
        <end position="185"/>
    </location>
</feature>